<proteinExistence type="predicted"/>
<name>A0A2P2NZC1_RHIMU</name>
<accession>A0A2P2NZC1</accession>
<protein>
    <submittedName>
        <fullName evidence="1">Uncharacterized protein</fullName>
    </submittedName>
</protein>
<dbReference type="AlphaFoldDB" id="A0A2P2NZC1"/>
<organism evidence="1">
    <name type="scientific">Rhizophora mucronata</name>
    <name type="common">Asiatic mangrove</name>
    <dbReference type="NCBI Taxonomy" id="61149"/>
    <lineage>
        <taxon>Eukaryota</taxon>
        <taxon>Viridiplantae</taxon>
        <taxon>Streptophyta</taxon>
        <taxon>Embryophyta</taxon>
        <taxon>Tracheophyta</taxon>
        <taxon>Spermatophyta</taxon>
        <taxon>Magnoliopsida</taxon>
        <taxon>eudicotyledons</taxon>
        <taxon>Gunneridae</taxon>
        <taxon>Pentapetalae</taxon>
        <taxon>rosids</taxon>
        <taxon>fabids</taxon>
        <taxon>Malpighiales</taxon>
        <taxon>Rhizophoraceae</taxon>
        <taxon>Rhizophora</taxon>
    </lineage>
</organism>
<sequence>MVNVSRINTKTRRFDLLAKMDVRSQSAGLKNISVHEQSEWPC</sequence>
<dbReference type="EMBL" id="GGEC01067330">
    <property type="protein sequence ID" value="MBX47814.1"/>
    <property type="molecule type" value="Transcribed_RNA"/>
</dbReference>
<reference evidence="1" key="1">
    <citation type="submission" date="2018-02" db="EMBL/GenBank/DDBJ databases">
        <title>Rhizophora mucronata_Transcriptome.</title>
        <authorList>
            <person name="Meera S.P."/>
            <person name="Sreeshan A."/>
            <person name="Augustine A."/>
        </authorList>
    </citation>
    <scope>NUCLEOTIDE SEQUENCE</scope>
    <source>
        <tissue evidence="1">Leaf</tissue>
    </source>
</reference>
<evidence type="ECO:0000313" key="1">
    <source>
        <dbReference type="EMBL" id="MBX47814.1"/>
    </source>
</evidence>